<proteinExistence type="predicted"/>
<dbReference type="RefSeq" id="WP_307260905.1">
    <property type="nucleotide sequence ID" value="NZ_JAUSVL010000001.1"/>
</dbReference>
<keyword evidence="2" id="KW-1185">Reference proteome</keyword>
<organism evidence="1 2">
    <name type="scientific">Oligosphaera ethanolica</name>
    <dbReference type="NCBI Taxonomy" id="760260"/>
    <lineage>
        <taxon>Bacteria</taxon>
        <taxon>Pseudomonadati</taxon>
        <taxon>Lentisphaerota</taxon>
        <taxon>Oligosphaeria</taxon>
        <taxon>Oligosphaerales</taxon>
        <taxon>Oligosphaeraceae</taxon>
        <taxon>Oligosphaera</taxon>
    </lineage>
</organism>
<reference evidence="1" key="1">
    <citation type="submission" date="2023-07" db="EMBL/GenBank/DDBJ databases">
        <title>Genomic Encyclopedia of Type Strains, Phase IV (KMG-IV): sequencing the most valuable type-strain genomes for metagenomic binning, comparative biology and taxonomic classification.</title>
        <authorList>
            <person name="Goeker M."/>
        </authorList>
    </citation>
    <scope>NUCLEOTIDE SEQUENCE</scope>
    <source>
        <strain evidence="1">DSM 24202</strain>
    </source>
</reference>
<sequence>MNNRASQIIVLCEDKLHDVFVRRFLKKWGVANRTVRVLDYPQGAGSGAAYVIANYPEQLKAVRSRSAGTALIVVVDADNRTVKQRADDLKNSLKQASMPDVGNDEPVCCVIPKRSIDTWLKWLQGDPVDEEMSYKQQLGFRMKESEAHSLIDILAEKCRRREKLETPPDSLSKACGQFEKIRSVLSGA</sequence>
<dbReference type="Proteomes" id="UP001238163">
    <property type="component" value="Unassembled WGS sequence"/>
</dbReference>
<evidence type="ECO:0000313" key="1">
    <source>
        <dbReference type="EMBL" id="MDQ0289478.1"/>
    </source>
</evidence>
<evidence type="ECO:0008006" key="3">
    <source>
        <dbReference type="Google" id="ProtNLM"/>
    </source>
</evidence>
<dbReference type="EMBL" id="JAUSVL010000001">
    <property type="protein sequence ID" value="MDQ0289478.1"/>
    <property type="molecule type" value="Genomic_DNA"/>
</dbReference>
<comment type="caution">
    <text evidence="1">The sequence shown here is derived from an EMBL/GenBank/DDBJ whole genome shotgun (WGS) entry which is preliminary data.</text>
</comment>
<accession>A0AAE3VFS8</accession>
<name>A0AAE3VFS8_9BACT</name>
<evidence type="ECO:0000313" key="2">
    <source>
        <dbReference type="Proteomes" id="UP001238163"/>
    </source>
</evidence>
<protein>
    <recommendedName>
        <fullName evidence="3">DUF4276 family protein</fullName>
    </recommendedName>
</protein>
<dbReference type="AlphaFoldDB" id="A0AAE3VFS8"/>
<gene>
    <name evidence="1" type="ORF">J3R75_001585</name>
</gene>